<proteinExistence type="predicted"/>
<gene>
    <name evidence="1" type="ORF">AB5J55_40390</name>
</gene>
<dbReference type="RefSeq" id="WP_369275397.1">
    <property type="nucleotide sequence ID" value="NZ_CP163432.1"/>
</dbReference>
<name>A0AB39NB39_9ACTN</name>
<reference evidence="1" key="1">
    <citation type="submission" date="2024-07" db="EMBL/GenBank/DDBJ databases">
        <authorList>
            <person name="Yu S.T."/>
        </authorList>
    </citation>
    <scope>NUCLEOTIDE SEQUENCE</scope>
    <source>
        <strain evidence="1">R11</strain>
    </source>
</reference>
<protein>
    <submittedName>
        <fullName evidence="1">Uncharacterized protein</fullName>
    </submittedName>
</protein>
<sequence>MCGVGGMGYYPLRNGPHGYGLVTKTLHRLVFAAIVVQFTVG</sequence>
<accession>A0AB39NB39</accession>
<organism evidence="1">
    <name type="scientific">Streptomyces sp. R11</name>
    <dbReference type="NCBI Taxonomy" id="3238625"/>
    <lineage>
        <taxon>Bacteria</taxon>
        <taxon>Bacillati</taxon>
        <taxon>Actinomycetota</taxon>
        <taxon>Actinomycetes</taxon>
        <taxon>Kitasatosporales</taxon>
        <taxon>Streptomycetaceae</taxon>
        <taxon>Streptomyces</taxon>
    </lineage>
</organism>
<dbReference type="EMBL" id="CP163432">
    <property type="protein sequence ID" value="XDQ15464.1"/>
    <property type="molecule type" value="Genomic_DNA"/>
</dbReference>
<dbReference type="AlphaFoldDB" id="A0AB39NB39"/>
<evidence type="ECO:0000313" key="1">
    <source>
        <dbReference type="EMBL" id="XDQ15464.1"/>
    </source>
</evidence>